<dbReference type="InterPro" id="IPR033116">
    <property type="entry name" value="TRYPSIN_SER"/>
</dbReference>
<comment type="caution">
    <text evidence="10">The sequence shown here is derived from an EMBL/GenBank/DDBJ whole genome shotgun (WGS) entry which is preliminary data.</text>
</comment>
<evidence type="ECO:0000256" key="5">
    <source>
        <dbReference type="ARBA" id="ARBA00023157"/>
    </source>
</evidence>
<dbReference type="InterPro" id="IPR001314">
    <property type="entry name" value="Peptidase_S1A"/>
</dbReference>
<feature type="region of interest" description="Disordered" evidence="8">
    <location>
        <begin position="1"/>
        <end position="30"/>
    </location>
</feature>
<evidence type="ECO:0000256" key="6">
    <source>
        <dbReference type="ARBA" id="ARBA00023180"/>
    </source>
</evidence>
<evidence type="ECO:0000259" key="9">
    <source>
        <dbReference type="PROSITE" id="PS50240"/>
    </source>
</evidence>
<dbReference type="PROSITE" id="PS00135">
    <property type="entry name" value="TRYPSIN_SER"/>
    <property type="match status" value="1"/>
</dbReference>
<evidence type="ECO:0000256" key="3">
    <source>
        <dbReference type="ARBA" id="ARBA00022696"/>
    </source>
</evidence>
<dbReference type="InterPro" id="IPR050442">
    <property type="entry name" value="Peptidase_S1_coag_factors"/>
</dbReference>
<organism evidence="10 11">
    <name type="scientific">Saguinus oedipus</name>
    <name type="common">Cotton-top tamarin</name>
    <name type="synonym">Oedipomidas oedipus</name>
    <dbReference type="NCBI Taxonomy" id="9490"/>
    <lineage>
        <taxon>Eukaryota</taxon>
        <taxon>Metazoa</taxon>
        <taxon>Chordata</taxon>
        <taxon>Craniata</taxon>
        <taxon>Vertebrata</taxon>
        <taxon>Euteleostomi</taxon>
        <taxon>Mammalia</taxon>
        <taxon>Eutheria</taxon>
        <taxon>Euarchontoglires</taxon>
        <taxon>Primates</taxon>
        <taxon>Haplorrhini</taxon>
        <taxon>Platyrrhini</taxon>
        <taxon>Cebidae</taxon>
        <taxon>Callitrichinae</taxon>
        <taxon>Saguinus</taxon>
    </lineage>
</organism>
<dbReference type="Gene3D" id="2.40.10.10">
    <property type="entry name" value="Trypsin-like serine proteases"/>
    <property type="match status" value="2"/>
</dbReference>
<dbReference type="Pfam" id="PF00089">
    <property type="entry name" value="Trypsin"/>
    <property type="match status" value="1"/>
</dbReference>
<keyword evidence="11" id="KW-1185">Reference proteome</keyword>
<name>A0ABQ9WE94_SAGOE</name>
<keyword evidence="3" id="KW-0356">Hemostasis</keyword>
<keyword evidence="7" id="KW-0720">Serine protease</keyword>
<comment type="subcellular location">
    <subcellularLocation>
        <location evidence="1">Secreted</location>
    </subcellularLocation>
</comment>
<dbReference type="Proteomes" id="UP001266305">
    <property type="component" value="Unassembled WGS sequence"/>
</dbReference>
<accession>A0ABQ9WE94</accession>
<dbReference type="PANTHER" id="PTHR24278:SF28">
    <property type="entry name" value="COAGULATION FACTOR X"/>
    <property type="match status" value="1"/>
</dbReference>
<dbReference type="InterPro" id="IPR001254">
    <property type="entry name" value="Trypsin_dom"/>
</dbReference>
<feature type="domain" description="Peptidase S1" evidence="9">
    <location>
        <begin position="143"/>
        <end position="386"/>
    </location>
</feature>
<reference evidence="10 11" key="1">
    <citation type="submission" date="2023-05" db="EMBL/GenBank/DDBJ databases">
        <title>B98-5 Cell Line De Novo Hybrid Assembly: An Optical Mapping Approach.</title>
        <authorList>
            <person name="Kananen K."/>
            <person name="Auerbach J.A."/>
            <person name="Kautto E."/>
            <person name="Blachly J.S."/>
        </authorList>
    </citation>
    <scope>NUCLEOTIDE SEQUENCE [LARGE SCALE GENOMIC DNA]</scope>
    <source>
        <strain evidence="10">B95-8</strain>
        <tissue evidence="10">Cell line</tissue>
    </source>
</reference>
<sequence>MRPATTAGRETPQRKSQNIPGSKLVSPVPWGQCGAPRSVLGPWGPLTGAATGIPKKSPGVKASMPRGGWARSAELSGPQAGAPVPADVSAQTPVCRACGEKRTRSCPRVDGRRPERTGWHGEGRAVPPKELASPLGTTCLPCPATLSLSRLSQALLINEENEGFCGGTILSEFYVLTAAHCLHQAKRFKTPDLFSANLTQATDSSDIWDRNTEKEEGGETVHEVEVIIKHNRFSIETYDFDITVLRLKTPIAFRMNVAPACLPARDWAESTLMTQKTGIVSGFGRTHEKGRQSTTLKILEVPYVDRNTCKLSSSFTITQNMFCAGYEARQEDACQGDSGGPHVTRFKDTYFVTGIVSWGEGCARKGKYGIYTKVSGFLKWIDRSMKTRGVAKAESHVLGVNTSSPLK</sequence>
<evidence type="ECO:0000256" key="2">
    <source>
        <dbReference type="ARBA" id="ARBA00022525"/>
    </source>
</evidence>
<dbReference type="SMART" id="SM00020">
    <property type="entry name" value="Tryp_SPc"/>
    <property type="match status" value="1"/>
</dbReference>
<feature type="compositionally biased region" description="Basic and acidic residues" evidence="8">
    <location>
        <begin position="105"/>
        <end position="123"/>
    </location>
</feature>
<gene>
    <name evidence="10" type="primary">F10</name>
    <name evidence="10" type="ORF">P7K49_000073</name>
</gene>
<evidence type="ECO:0000313" key="11">
    <source>
        <dbReference type="Proteomes" id="UP001266305"/>
    </source>
</evidence>
<dbReference type="InterPro" id="IPR043504">
    <property type="entry name" value="Peptidase_S1_PA_chymotrypsin"/>
</dbReference>
<keyword evidence="4" id="KW-0094">Blood coagulation</keyword>
<feature type="region of interest" description="Disordered" evidence="8">
    <location>
        <begin position="50"/>
        <end position="86"/>
    </location>
</feature>
<dbReference type="CDD" id="cd00190">
    <property type="entry name" value="Tryp_SPc"/>
    <property type="match status" value="1"/>
</dbReference>
<dbReference type="PANTHER" id="PTHR24278">
    <property type="entry name" value="COAGULATION FACTOR"/>
    <property type="match status" value="1"/>
</dbReference>
<feature type="region of interest" description="Disordered" evidence="8">
    <location>
        <begin position="105"/>
        <end position="130"/>
    </location>
</feature>
<dbReference type="InterPro" id="IPR009003">
    <property type="entry name" value="Peptidase_S1_PA"/>
</dbReference>
<evidence type="ECO:0000256" key="1">
    <source>
        <dbReference type="ARBA" id="ARBA00004613"/>
    </source>
</evidence>
<evidence type="ECO:0000256" key="7">
    <source>
        <dbReference type="RuleBase" id="RU363034"/>
    </source>
</evidence>
<dbReference type="SUPFAM" id="SSF50494">
    <property type="entry name" value="Trypsin-like serine proteases"/>
    <property type="match status" value="1"/>
</dbReference>
<evidence type="ECO:0000313" key="10">
    <source>
        <dbReference type="EMBL" id="KAK2118687.1"/>
    </source>
</evidence>
<keyword evidence="6" id="KW-0325">Glycoprotein</keyword>
<dbReference type="InterPro" id="IPR018114">
    <property type="entry name" value="TRYPSIN_HIS"/>
</dbReference>
<keyword evidence="7" id="KW-0645">Protease</keyword>
<protein>
    <submittedName>
        <fullName evidence="10">Coagulation factor X</fullName>
    </submittedName>
</protein>
<dbReference type="PRINTS" id="PR00722">
    <property type="entry name" value="CHYMOTRYPSIN"/>
</dbReference>
<proteinExistence type="predicted"/>
<evidence type="ECO:0000256" key="8">
    <source>
        <dbReference type="SAM" id="MobiDB-lite"/>
    </source>
</evidence>
<keyword evidence="2" id="KW-0964">Secreted</keyword>
<keyword evidence="7" id="KW-0378">Hydrolase</keyword>
<dbReference type="EMBL" id="JASSZA010000001">
    <property type="protein sequence ID" value="KAK2118687.1"/>
    <property type="molecule type" value="Genomic_DNA"/>
</dbReference>
<evidence type="ECO:0000256" key="4">
    <source>
        <dbReference type="ARBA" id="ARBA00023084"/>
    </source>
</evidence>
<dbReference type="PROSITE" id="PS00134">
    <property type="entry name" value="TRYPSIN_HIS"/>
    <property type="match status" value="1"/>
</dbReference>
<dbReference type="PROSITE" id="PS50240">
    <property type="entry name" value="TRYPSIN_DOM"/>
    <property type="match status" value="1"/>
</dbReference>
<keyword evidence="5" id="KW-1015">Disulfide bond</keyword>